<dbReference type="EC" id="3.5.1.2" evidence="10"/>
<dbReference type="CDD" id="cd01748">
    <property type="entry name" value="GATase1_IGP_Synthase"/>
    <property type="match status" value="1"/>
</dbReference>
<dbReference type="Gene3D" id="3.40.50.880">
    <property type="match status" value="1"/>
</dbReference>
<comment type="function">
    <text evidence="10">IGPS catalyzes the conversion of PRFAR and glutamine to IGP, AICAR and glutamate. The HisH subunit catalyzes the hydrolysis of glutamine to glutamate and ammonia as part of the synthesis of IGP and AICAR. The resulting ammonia molecule is channeled to the active site of HisF.</text>
</comment>
<dbReference type="EMBL" id="LUWI01000030">
    <property type="protein sequence ID" value="KZU02056.1"/>
    <property type="molecule type" value="Genomic_DNA"/>
</dbReference>
<dbReference type="Proteomes" id="UP000094892">
    <property type="component" value="Unassembled WGS sequence"/>
</dbReference>
<comment type="caution">
    <text evidence="15">The sequence shown here is derived from an EMBL/GenBank/DDBJ whole genome shotgun (WGS) entry which is preliminary data.</text>
</comment>
<evidence type="ECO:0000256" key="3">
    <source>
        <dbReference type="ARBA" id="ARBA00022605"/>
    </source>
</evidence>
<keyword evidence="10" id="KW-0963">Cytoplasm</keyword>
<feature type="active site" evidence="10 11">
    <location>
        <position position="183"/>
    </location>
</feature>
<evidence type="ECO:0000313" key="14">
    <source>
        <dbReference type="EMBL" id="KZU99376.1"/>
    </source>
</evidence>
<evidence type="ECO:0000256" key="5">
    <source>
        <dbReference type="ARBA" id="ARBA00022962"/>
    </source>
</evidence>
<evidence type="ECO:0000313" key="16">
    <source>
        <dbReference type="Proteomes" id="UP000076872"/>
    </source>
</evidence>
<dbReference type="GO" id="GO:0016829">
    <property type="term" value="F:lyase activity"/>
    <property type="evidence" value="ECO:0007669"/>
    <property type="project" value="UniProtKB-KW"/>
</dbReference>
<keyword evidence="5 10" id="KW-0315">Glutamine amidotransferase</keyword>
<name>A0A0G9FDK8_LACPN</name>
<reference evidence="15 18" key="2">
    <citation type="submission" date="2016-08" db="EMBL/GenBank/DDBJ databases">
        <title>Genome sequencing of Lactobacillus plantarum JSA22, isolated from fermented soybean paste.</title>
        <authorList>
            <person name="Choi H.S."/>
        </authorList>
    </citation>
    <scope>NUCLEOTIDE SEQUENCE [LARGE SCALE GENOMIC DNA]</scope>
    <source>
        <strain evidence="15 18">JSA22</strain>
    </source>
</reference>
<dbReference type="InterPro" id="IPR029062">
    <property type="entry name" value="Class_I_gatase-like"/>
</dbReference>
<accession>A0A0G9FDK8</accession>
<dbReference type="Proteomes" id="UP000076989">
    <property type="component" value="Unassembled WGS sequence"/>
</dbReference>
<evidence type="ECO:0000313" key="17">
    <source>
        <dbReference type="Proteomes" id="UP000076989"/>
    </source>
</evidence>
<dbReference type="HAMAP" id="MF_00278">
    <property type="entry name" value="HisH"/>
    <property type="match status" value="1"/>
</dbReference>
<dbReference type="PANTHER" id="PTHR42701:SF1">
    <property type="entry name" value="IMIDAZOLE GLYCEROL PHOSPHATE SYNTHASE SUBUNIT HISH"/>
    <property type="match status" value="1"/>
</dbReference>
<evidence type="ECO:0000259" key="12">
    <source>
        <dbReference type="Pfam" id="PF00117"/>
    </source>
</evidence>
<evidence type="ECO:0000256" key="2">
    <source>
        <dbReference type="ARBA" id="ARBA00011152"/>
    </source>
</evidence>
<evidence type="ECO:0000313" key="13">
    <source>
        <dbReference type="EMBL" id="KZU02056.1"/>
    </source>
</evidence>
<comment type="pathway">
    <text evidence="1 10">Amino-acid biosynthesis; L-histidine biosynthesis; L-histidine from 5-phospho-alpha-D-ribose 1-diphosphate: step 5/9.</text>
</comment>
<dbReference type="Proteomes" id="UP000076872">
    <property type="component" value="Unassembled WGS sequence"/>
</dbReference>
<evidence type="ECO:0000256" key="9">
    <source>
        <dbReference type="ARBA" id="ARBA00049534"/>
    </source>
</evidence>
<dbReference type="GO" id="GO:0004359">
    <property type="term" value="F:glutaminase activity"/>
    <property type="evidence" value="ECO:0007669"/>
    <property type="project" value="UniProtKB-EC"/>
</dbReference>
<comment type="subunit">
    <text evidence="2 10">Heterodimer of HisH and HisF.</text>
</comment>
<dbReference type="EMBL" id="MCOL01000001">
    <property type="protein sequence ID" value="ODO62334.1"/>
    <property type="molecule type" value="Genomic_DNA"/>
</dbReference>
<dbReference type="Pfam" id="PF00117">
    <property type="entry name" value="GATase"/>
    <property type="match status" value="1"/>
</dbReference>
<dbReference type="PIRSF" id="PIRSF000495">
    <property type="entry name" value="Amidotransf_hisH"/>
    <property type="match status" value="1"/>
</dbReference>
<organism evidence="15 18">
    <name type="scientific">Lactiplantibacillus plantarum</name>
    <name type="common">Lactobacillus plantarum</name>
    <dbReference type="NCBI Taxonomy" id="1590"/>
    <lineage>
        <taxon>Bacteria</taxon>
        <taxon>Bacillati</taxon>
        <taxon>Bacillota</taxon>
        <taxon>Bacilli</taxon>
        <taxon>Lactobacillales</taxon>
        <taxon>Lactobacillaceae</taxon>
        <taxon>Lactiplantibacillus</taxon>
    </lineage>
</organism>
<sequence length="208" mass="22356">MFAIVDYDTGNTRNLKKAFDYLQVSTILTADPQQLAAADAVILPGVGAFAAAMAALKERQLVGVLQALARSGKPVLGICLGMQLLFESSSEYGEHAGLGLLSGRVSALPTDLNVKVPQMGWNQNELRRPDSPFASIDAAYTYFVHSYYAVCPATEIVATVQHGVQVPSIVQHQNVIGMQFHPEKSGRVGLQQLAAFKEMVSANDFSSN</sequence>
<keyword evidence="6 10" id="KW-0368">Histidine biosynthesis</keyword>
<comment type="catalytic activity">
    <reaction evidence="9 10">
        <text>L-glutamine + H2O = L-glutamate + NH4(+)</text>
        <dbReference type="Rhea" id="RHEA:15889"/>
        <dbReference type="ChEBI" id="CHEBI:15377"/>
        <dbReference type="ChEBI" id="CHEBI:28938"/>
        <dbReference type="ChEBI" id="CHEBI:29985"/>
        <dbReference type="ChEBI" id="CHEBI:58359"/>
        <dbReference type="EC" id="3.5.1.2"/>
    </reaction>
</comment>
<dbReference type="NCBIfam" id="TIGR01855">
    <property type="entry name" value="IMP_synth_hisH"/>
    <property type="match status" value="1"/>
</dbReference>
<evidence type="ECO:0000256" key="4">
    <source>
        <dbReference type="ARBA" id="ARBA00022801"/>
    </source>
</evidence>
<keyword evidence="15" id="KW-0808">Transferase</keyword>
<dbReference type="InterPro" id="IPR017926">
    <property type="entry name" value="GATASE"/>
</dbReference>
<dbReference type="EC" id="4.3.2.10" evidence="10"/>
<evidence type="ECO:0000256" key="7">
    <source>
        <dbReference type="ARBA" id="ARBA00023239"/>
    </source>
</evidence>
<feature type="domain" description="Glutamine amidotransferase" evidence="12">
    <location>
        <begin position="4"/>
        <end position="189"/>
    </location>
</feature>
<dbReference type="GO" id="GO:0000107">
    <property type="term" value="F:imidazoleglycerol-phosphate synthase activity"/>
    <property type="evidence" value="ECO:0007669"/>
    <property type="project" value="UniProtKB-UniRule"/>
</dbReference>
<evidence type="ECO:0000313" key="18">
    <source>
        <dbReference type="Proteomes" id="UP000094892"/>
    </source>
</evidence>
<protein>
    <recommendedName>
        <fullName evidence="10">Imidazole glycerol phosphate synthase subunit HisH</fullName>
        <ecNumber evidence="10">4.3.2.10</ecNumber>
    </recommendedName>
    <alternativeName>
        <fullName evidence="10">IGP synthase glutaminase subunit</fullName>
        <ecNumber evidence="10">3.5.1.2</ecNumber>
    </alternativeName>
    <alternativeName>
        <fullName evidence="10">IGP synthase subunit HisH</fullName>
    </alternativeName>
    <alternativeName>
        <fullName evidence="10">ImGP synthase subunit HisH</fullName>
        <shortName evidence="10">IGPS subunit HisH</shortName>
    </alternativeName>
</protein>
<feature type="active site" description="Nucleophile" evidence="10 11">
    <location>
        <position position="79"/>
    </location>
</feature>
<reference evidence="16 17" key="1">
    <citation type="submission" date="2016-03" db="EMBL/GenBank/DDBJ databases">
        <title>Comparative genomics of 54 Lactobacillus plantarum strains reveals genomic uncoupling from niche constraints.</title>
        <authorList>
            <person name="Martino M.E."/>
        </authorList>
    </citation>
    <scope>NUCLEOTIDE SEQUENCE [LARGE SCALE GENOMIC DNA]</scope>
    <source>
        <strain evidence="14 16">NAB2</strain>
        <strain evidence="13 17">Nizo2260</strain>
    </source>
</reference>
<dbReference type="PROSITE" id="PS51274">
    <property type="entry name" value="GATASE_COBBQ"/>
    <property type="match status" value="1"/>
</dbReference>
<evidence type="ECO:0000313" key="15">
    <source>
        <dbReference type="EMBL" id="ODO62334.1"/>
    </source>
</evidence>
<dbReference type="AlphaFoldDB" id="A0A0G9FDK8"/>
<evidence type="ECO:0000256" key="11">
    <source>
        <dbReference type="PIRSR" id="PIRSR000495-1"/>
    </source>
</evidence>
<dbReference type="UniPathway" id="UPA00031">
    <property type="reaction ID" value="UER00010"/>
</dbReference>
<dbReference type="GO" id="GO:0005737">
    <property type="term" value="C:cytoplasm"/>
    <property type="evidence" value="ECO:0007669"/>
    <property type="project" value="UniProtKB-SubCell"/>
</dbReference>
<dbReference type="SUPFAM" id="SSF52317">
    <property type="entry name" value="Class I glutamine amidotransferase-like"/>
    <property type="match status" value="1"/>
</dbReference>
<dbReference type="InterPro" id="IPR010139">
    <property type="entry name" value="Imidazole-glycPsynth_HisH"/>
</dbReference>
<dbReference type="GO" id="GO:0000105">
    <property type="term" value="P:L-histidine biosynthetic process"/>
    <property type="evidence" value="ECO:0007669"/>
    <property type="project" value="UniProtKB-UniRule"/>
</dbReference>
<dbReference type="PANTHER" id="PTHR42701">
    <property type="entry name" value="IMIDAZOLE GLYCEROL PHOSPHATE SYNTHASE SUBUNIT HISH"/>
    <property type="match status" value="1"/>
</dbReference>
<dbReference type="PROSITE" id="PS51273">
    <property type="entry name" value="GATASE_TYPE_1"/>
    <property type="match status" value="1"/>
</dbReference>
<dbReference type="RefSeq" id="WP_003642715.1">
    <property type="nucleotide sequence ID" value="NZ_AP018405.1"/>
</dbReference>
<proteinExistence type="inferred from homology"/>
<keyword evidence="4 10" id="KW-0378">Hydrolase</keyword>
<evidence type="ECO:0000256" key="8">
    <source>
        <dbReference type="ARBA" id="ARBA00047838"/>
    </source>
</evidence>
<dbReference type="EMBL" id="LUXO01000044">
    <property type="protein sequence ID" value="KZU99376.1"/>
    <property type="molecule type" value="Genomic_DNA"/>
</dbReference>
<keyword evidence="3 10" id="KW-0028">Amino-acid biosynthesis</keyword>
<gene>
    <name evidence="10 15" type="primary">hisH</name>
    <name evidence="15" type="ORF">LPJSA22_02348</name>
    <name evidence="14" type="ORF">NAB2_3386</name>
    <name evidence="13" type="ORF">Nizo2260_2373</name>
</gene>
<keyword evidence="7 10" id="KW-0456">Lyase</keyword>
<evidence type="ECO:0000256" key="6">
    <source>
        <dbReference type="ARBA" id="ARBA00023102"/>
    </source>
</evidence>
<feature type="active site" evidence="10 11">
    <location>
        <position position="181"/>
    </location>
</feature>
<comment type="subcellular location">
    <subcellularLocation>
        <location evidence="10">Cytoplasm</location>
    </subcellularLocation>
</comment>
<evidence type="ECO:0000256" key="1">
    <source>
        <dbReference type="ARBA" id="ARBA00005091"/>
    </source>
</evidence>
<evidence type="ECO:0000256" key="10">
    <source>
        <dbReference type="HAMAP-Rule" id="MF_00278"/>
    </source>
</evidence>
<dbReference type="PATRIC" id="fig|1590.142.peg.2336"/>
<keyword evidence="15" id="KW-0328">Glycosyltransferase</keyword>
<comment type="catalytic activity">
    <reaction evidence="8 10">
        <text>5-[(5-phospho-1-deoxy-D-ribulos-1-ylimino)methylamino]-1-(5-phospho-beta-D-ribosyl)imidazole-4-carboxamide + L-glutamine = D-erythro-1-(imidazol-4-yl)glycerol 3-phosphate + 5-amino-1-(5-phospho-beta-D-ribosyl)imidazole-4-carboxamide + L-glutamate + H(+)</text>
        <dbReference type="Rhea" id="RHEA:24793"/>
        <dbReference type="ChEBI" id="CHEBI:15378"/>
        <dbReference type="ChEBI" id="CHEBI:29985"/>
        <dbReference type="ChEBI" id="CHEBI:58278"/>
        <dbReference type="ChEBI" id="CHEBI:58359"/>
        <dbReference type="ChEBI" id="CHEBI:58475"/>
        <dbReference type="ChEBI" id="CHEBI:58525"/>
        <dbReference type="EC" id="4.3.2.10"/>
    </reaction>
</comment>